<comment type="caution">
    <text evidence="7">The sequence shown here is derived from an EMBL/GenBank/DDBJ whole genome shotgun (WGS) entry which is preliminary data.</text>
</comment>
<dbReference type="GO" id="GO:0016020">
    <property type="term" value="C:membrane"/>
    <property type="evidence" value="ECO:0007669"/>
    <property type="project" value="UniProtKB-SubCell"/>
</dbReference>
<evidence type="ECO:0000256" key="3">
    <source>
        <dbReference type="ARBA" id="ARBA00022989"/>
    </source>
</evidence>
<dbReference type="InterPro" id="IPR007343">
    <property type="entry name" value="Uncharacterised_pept_Zn_put"/>
</dbReference>
<keyword evidence="7" id="KW-0645">Protease</keyword>
<dbReference type="EMBL" id="JACHMO010000001">
    <property type="protein sequence ID" value="MBB5807814.1"/>
    <property type="molecule type" value="Genomic_DNA"/>
</dbReference>
<feature type="transmembrane region" description="Helical" evidence="6">
    <location>
        <begin position="12"/>
        <end position="31"/>
    </location>
</feature>
<name>A0A7W9HST9_9PSEU</name>
<keyword evidence="2 6" id="KW-0812">Transmembrane</keyword>
<evidence type="ECO:0000256" key="1">
    <source>
        <dbReference type="ARBA" id="ARBA00004167"/>
    </source>
</evidence>
<keyword evidence="3 6" id="KW-1133">Transmembrane helix</keyword>
<dbReference type="Pfam" id="PF04228">
    <property type="entry name" value="Zn_peptidase"/>
    <property type="match status" value="1"/>
</dbReference>
<dbReference type="PANTHER" id="PTHR30168:SF0">
    <property type="entry name" value="INNER MEMBRANE PROTEIN"/>
    <property type="match status" value="1"/>
</dbReference>
<dbReference type="Proteomes" id="UP000552097">
    <property type="component" value="Unassembled WGS sequence"/>
</dbReference>
<protein>
    <submittedName>
        <fullName evidence="7">Putative metalloprotease</fullName>
    </submittedName>
</protein>
<dbReference type="GO" id="GO:0006508">
    <property type="term" value="P:proteolysis"/>
    <property type="evidence" value="ECO:0007669"/>
    <property type="project" value="UniProtKB-KW"/>
</dbReference>
<evidence type="ECO:0000256" key="4">
    <source>
        <dbReference type="ARBA" id="ARBA00023136"/>
    </source>
</evidence>
<feature type="region of interest" description="Disordered" evidence="5">
    <location>
        <begin position="45"/>
        <end position="64"/>
    </location>
</feature>
<keyword evidence="7" id="KW-0378">Hydrolase</keyword>
<dbReference type="PANTHER" id="PTHR30168">
    <property type="entry name" value="PUTATIVE MEMBRANE PROTEIN YPFJ"/>
    <property type="match status" value="1"/>
</dbReference>
<evidence type="ECO:0000313" key="7">
    <source>
        <dbReference type="EMBL" id="MBB5807814.1"/>
    </source>
</evidence>
<keyword evidence="7" id="KW-0482">Metalloprotease</keyword>
<proteinExistence type="predicted"/>
<reference evidence="7 8" key="1">
    <citation type="submission" date="2020-08" db="EMBL/GenBank/DDBJ databases">
        <title>Sequencing the genomes of 1000 actinobacteria strains.</title>
        <authorList>
            <person name="Klenk H.-P."/>
        </authorList>
    </citation>
    <scope>NUCLEOTIDE SEQUENCE [LARGE SCALE GENOMIC DNA]</scope>
    <source>
        <strain evidence="7 8">DSM 45486</strain>
    </source>
</reference>
<organism evidence="7 8">
    <name type="scientific">Saccharothrix ecbatanensis</name>
    <dbReference type="NCBI Taxonomy" id="1105145"/>
    <lineage>
        <taxon>Bacteria</taxon>
        <taxon>Bacillati</taxon>
        <taxon>Actinomycetota</taxon>
        <taxon>Actinomycetes</taxon>
        <taxon>Pseudonocardiales</taxon>
        <taxon>Pseudonocardiaceae</taxon>
        <taxon>Saccharothrix</taxon>
    </lineage>
</organism>
<dbReference type="RefSeq" id="WP_184927807.1">
    <property type="nucleotide sequence ID" value="NZ_JACHMO010000001.1"/>
</dbReference>
<keyword evidence="8" id="KW-1185">Reference proteome</keyword>
<sequence length="301" mass="31586">MHTPEEPKNNPIVLIGVFSLIVLCVLGLGGITQLETTRRINGRAVAAPDAGSPVAQSTPAEPPRPRAVHRLADHPLLVTPTRLPSVTCALPVFGLSDPELSAYYKAGVTCLDQAWQPALVQANLPFDPPALDTAPDLTDGPCGTAPAESEAVAYYCGRNRTIYMPTQRLRDNGGGDRAGSHLATLAHEYGHHVQALTGMLRAADSKIVDAGEETPAGLEMSRRIELQANCFAGMFLVAASGSIGPGLAEEAAEDFHYAMEEPPEKNAHGSPDNQGVWASHGFTTGVTSSCNTYAASAEAVG</sequence>
<accession>A0A7W9HST9</accession>
<evidence type="ECO:0000256" key="2">
    <source>
        <dbReference type="ARBA" id="ARBA00022692"/>
    </source>
</evidence>
<evidence type="ECO:0000256" key="6">
    <source>
        <dbReference type="SAM" id="Phobius"/>
    </source>
</evidence>
<gene>
    <name evidence="7" type="ORF">F4560_007582</name>
</gene>
<keyword evidence="4 6" id="KW-0472">Membrane</keyword>
<dbReference type="GO" id="GO:0008237">
    <property type="term" value="F:metallopeptidase activity"/>
    <property type="evidence" value="ECO:0007669"/>
    <property type="project" value="UniProtKB-KW"/>
</dbReference>
<comment type="subcellular location">
    <subcellularLocation>
        <location evidence="1">Membrane</location>
        <topology evidence="1">Single-pass membrane protein</topology>
    </subcellularLocation>
</comment>
<dbReference type="AlphaFoldDB" id="A0A7W9HST9"/>
<evidence type="ECO:0000313" key="8">
    <source>
        <dbReference type="Proteomes" id="UP000552097"/>
    </source>
</evidence>
<evidence type="ECO:0000256" key="5">
    <source>
        <dbReference type="SAM" id="MobiDB-lite"/>
    </source>
</evidence>